<evidence type="ECO:0000256" key="8">
    <source>
        <dbReference type="SAM" id="Phobius"/>
    </source>
</evidence>
<evidence type="ECO:0000256" key="7">
    <source>
        <dbReference type="ARBA" id="ARBA00023170"/>
    </source>
</evidence>
<evidence type="ECO:0000256" key="3">
    <source>
        <dbReference type="ARBA" id="ARBA00022475"/>
    </source>
</evidence>
<proteinExistence type="predicted"/>
<keyword evidence="3" id="KW-1003">Cell membrane</keyword>
<keyword evidence="4 8" id="KW-0812">Transmembrane</keyword>
<reference evidence="9" key="1">
    <citation type="thesis" date="2020" institute="ProQuest LLC" country="789 East Eisenhower Parkway, Ann Arbor, MI, USA">
        <title>Comparative Genomics and Chromosome Evolution.</title>
        <authorList>
            <person name="Mudd A.B."/>
        </authorList>
    </citation>
    <scope>NUCLEOTIDE SEQUENCE</scope>
    <source>
        <strain evidence="9">237g6f4</strain>
        <tissue evidence="9">Blood</tissue>
    </source>
</reference>
<dbReference type="PANTHER" id="PTHR21444">
    <property type="entry name" value="COILED-COIL DOMAIN-CONTAINING PROTEIN 180"/>
    <property type="match status" value="1"/>
</dbReference>
<accession>A0AAV7BVG6</accession>
<organism evidence="9 10">
    <name type="scientific">Engystomops pustulosus</name>
    <name type="common">Tungara frog</name>
    <name type="synonym">Physalaemus pustulosus</name>
    <dbReference type="NCBI Taxonomy" id="76066"/>
    <lineage>
        <taxon>Eukaryota</taxon>
        <taxon>Metazoa</taxon>
        <taxon>Chordata</taxon>
        <taxon>Craniata</taxon>
        <taxon>Vertebrata</taxon>
        <taxon>Euteleostomi</taxon>
        <taxon>Amphibia</taxon>
        <taxon>Batrachia</taxon>
        <taxon>Anura</taxon>
        <taxon>Neobatrachia</taxon>
        <taxon>Hyloidea</taxon>
        <taxon>Leptodactylidae</taxon>
        <taxon>Leiuperinae</taxon>
        <taxon>Engystomops</taxon>
    </lineage>
</organism>
<evidence type="ECO:0000313" key="9">
    <source>
        <dbReference type="EMBL" id="KAG8576405.1"/>
    </source>
</evidence>
<evidence type="ECO:0000256" key="6">
    <source>
        <dbReference type="ARBA" id="ARBA00023136"/>
    </source>
</evidence>
<evidence type="ECO:0000256" key="5">
    <source>
        <dbReference type="ARBA" id="ARBA00022989"/>
    </source>
</evidence>
<protein>
    <submittedName>
        <fullName evidence="9">Uncharacterized protein</fullName>
    </submittedName>
</protein>
<keyword evidence="6 8" id="KW-0472">Membrane</keyword>
<sequence length="284" mass="32397">MESVVTYESLTASNGTNSQVLGTCLKSVRMDLFVHISLIPAVLITITLSYLQRRAKHEKTAEKIPLGKRFGIVVPVNFISSYSNRWSYGAACGATATTVFLLFFNEYSNYFNFAAPSWAKALVYLLSALEVGMDYYPFFACLSTDHRLIGCTLGFLYSLCWFCVQLADILQCQRLAHTSIILIFTPIPSLACCLFLVGRFLQLLIMAALSLYKQMERKEEEEPLLPQHLTNYVRHLLKSTPEMSMQNSSKRWNIYTWDKHFKFPTRMIVTAVLCLICLYNVCYS</sequence>
<evidence type="ECO:0000256" key="2">
    <source>
        <dbReference type="ARBA" id="ARBA00022448"/>
    </source>
</evidence>
<keyword evidence="7" id="KW-0675">Receptor</keyword>
<feature type="transmembrane region" description="Helical" evidence="8">
    <location>
        <begin position="117"/>
        <end position="136"/>
    </location>
</feature>
<feature type="transmembrane region" description="Helical" evidence="8">
    <location>
        <begin position="187"/>
        <end position="212"/>
    </location>
</feature>
<feature type="transmembrane region" description="Helical" evidence="8">
    <location>
        <begin position="148"/>
        <end position="167"/>
    </location>
</feature>
<evidence type="ECO:0000256" key="4">
    <source>
        <dbReference type="ARBA" id="ARBA00022692"/>
    </source>
</evidence>
<gene>
    <name evidence="9" type="ORF">GDO81_009849</name>
</gene>
<comment type="caution">
    <text evidence="9">The sequence shown here is derived from an EMBL/GenBank/DDBJ whole genome shotgun (WGS) entry which is preliminary data.</text>
</comment>
<dbReference type="GO" id="GO:0038023">
    <property type="term" value="F:signaling receptor activity"/>
    <property type="evidence" value="ECO:0007669"/>
    <property type="project" value="InterPro"/>
</dbReference>
<dbReference type="AlphaFoldDB" id="A0AAV7BVG6"/>
<dbReference type="Pfam" id="PF14752">
    <property type="entry name" value="RBP_receptor"/>
    <property type="match status" value="1"/>
</dbReference>
<keyword evidence="2" id="KW-0813">Transport</keyword>
<dbReference type="Proteomes" id="UP000824782">
    <property type="component" value="Unassembled WGS sequence"/>
</dbReference>
<keyword evidence="5 8" id="KW-1133">Transmembrane helix</keyword>
<name>A0AAV7BVG6_ENGPU</name>
<feature type="transmembrane region" description="Helical" evidence="8">
    <location>
        <begin position="263"/>
        <end position="281"/>
    </location>
</feature>
<feature type="transmembrane region" description="Helical" evidence="8">
    <location>
        <begin position="86"/>
        <end position="105"/>
    </location>
</feature>
<dbReference type="PANTHER" id="PTHR21444:SF18">
    <property type="entry name" value="STIMULATED BY RETINOIC ACID GENE 6 PROTEIN-LIKE"/>
    <property type="match status" value="1"/>
</dbReference>
<dbReference type="GO" id="GO:0005886">
    <property type="term" value="C:plasma membrane"/>
    <property type="evidence" value="ECO:0007669"/>
    <property type="project" value="UniProtKB-SubCell"/>
</dbReference>
<dbReference type="EMBL" id="WNYA01000004">
    <property type="protein sequence ID" value="KAG8576405.1"/>
    <property type="molecule type" value="Genomic_DNA"/>
</dbReference>
<dbReference type="GO" id="GO:0071939">
    <property type="term" value="P:vitamin A import into cell"/>
    <property type="evidence" value="ECO:0007669"/>
    <property type="project" value="TreeGrafter"/>
</dbReference>
<dbReference type="GO" id="GO:0034632">
    <property type="term" value="F:retinol transmembrane transporter activity"/>
    <property type="evidence" value="ECO:0007669"/>
    <property type="project" value="InterPro"/>
</dbReference>
<dbReference type="InterPro" id="IPR026612">
    <property type="entry name" value="STRA6-like"/>
</dbReference>
<keyword evidence="10" id="KW-1185">Reference proteome</keyword>
<comment type="subcellular location">
    <subcellularLocation>
        <location evidence="1">Cell membrane</location>
        <topology evidence="1">Multi-pass membrane protein</topology>
    </subcellularLocation>
</comment>
<feature type="transmembrane region" description="Helical" evidence="8">
    <location>
        <begin position="32"/>
        <end position="51"/>
    </location>
</feature>
<evidence type="ECO:0000313" key="10">
    <source>
        <dbReference type="Proteomes" id="UP000824782"/>
    </source>
</evidence>
<evidence type="ECO:0000256" key="1">
    <source>
        <dbReference type="ARBA" id="ARBA00004651"/>
    </source>
</evidence>